<dbReference type="Proteomes" id="UP000194153">
    <property type="component" value="Unassembled WGS sequence"/>
</dbReference>
<reference evidence="4" key="1">
    <citation type="submission" date="2017-05" db="EMBL/GenBank/DDBJ databases">
        <title>Draft genome sequence of Geobacter pelophilus, a iron(III)-reducing bacteria.</title>
        <authorList>
            <person name="Aoyagi T."/>
            <person name="Koike H."/>
            <person name="Morita T."/>
            <person name="Sato Y."/>
            <person name="Habe H."/>
            <person name="Hori T."/>
        </authorList>
    </citation>
    <scope>NUCLEOTIDE SEQUENCE [LARGE SCALE GENOMIC DNA]</scope>
    <source>
        <strain evidence="4">Drf2</strain>
    </source>
</reference>
<dbReference type="EMBL" id="BDQG01000001">
    <property type="protein sequence ID" value="GAW65808.1"/>
    <property type="molecule type" value="Genomic_DNA"/>
</dbReference>
<name>A0ABQ0MFC8_9BACT</name>
<evidence type="ECO:0000256" key="1">
    <source>
        <dbReference type="SAM" id="MobiDB-lite"/>
    </source>
</evidence>
<proteinExistence type="predicted"/>
<gene>
    <name evidence="3" type="ORF">GPEL0_01f0867</name>
</gene>
<evidence type="ECO:0000256" key="2">
    <source>
        <dbReference type="SAM" id="SignalP"/>
    </source>
</evidence>
<feature type="region of interest" description="Disordered" evidence="1">
    <location>
        <begin position="86"/>
        <end position="107"/>
    </location>
</feature>
<dbReference type="RefSeq" id="WP_085812222.1">
    <property type="nucleotide sequence ID" value="NZ_BDQG01000001.1"/>
</dbReference>
<evidence type="ECO:0000313" key="3">
    <source>
        <dbReference type="EMBL" id="GAW65808.1"/>
    </source>
</evidence>
<keyword evidence="4" id="KW-1185">Reference proteome</keyword>
<sequence length="107" mass="11793">MMTKAIMVALVLLLQLSVVQAEGEEGRYESSGVIGSDIEEMQDKTRDKACDCCEKCKAARNPVQPGQQQQSPLKKNGCEDCCKQCGKPFLPDPEDIPPEVLPRPKSR</sequence>
<evidence type="ECO:0000313" key="4">
    <source>
        <dbReference type="Proteomes" id="UP000194153"/>
    </source>
</evidence>
<feature type="chain" id="PRO_5046650253" evidence="2">
    <location>
        <begin position="22"/>
        <end position="107"/>
    </location>
</feature>
<protein>
    <submittedName>
        <fullName evidence="3">Uncharacterized protein</fullName>
    </submittedName>
</protein>
<comment type="caution">
    <text evidence="3">The sequence shown here is derived from an EMBL/GenBank/DDBJ whole genome shotgun (WGS) entry which is preliminary data.</text>
</comment>
<organism evidence="3 4">
    <name type="scientific">Geoanaerobacter pelophilus</name>
    <dbReference type="NCBI Taxonomy" id="60036"/>
    <lineage>
        <taxon>Bacteria</taxon>
        <taxon>Pseudomonadati</taxon>
        <taxon>Thermodesulfobacteriota</taxon>
        <taxon>Desulfuromonadia</taxon>
        <taxon>Geobacterales</taxon>
        <taxon>Geobacteraceae</taxon>
        <taxon>Geoanaerobacter</taxon>
    </lineage>
</organism>
<accession>A0ABQ0MFC8</accession>
<feature type="signal peptide" evidence="2">
    <location>
        <begin position="1"/>
        <end position="21"/>
    </location>
</feature>
<keyword evidence="2" id="KW-0732">Signal</keyword>